<name>A0ABU0MZB5_9FIRM</name>
<accession>A0ABU0MZB5</accession>
<comment type="caution">
    <text evidence="1">The sequence shown here is derived from an EMBL/GenBank/DDBJ whole genome shotgun (WGS) entry which is preliminary data.</text>
</comment>
<gene>
    <name evidence="1" type="ORF">QOZ92_001361</name>
</gene>
<reference evidence="1 2" key="1">
    <citation type="submission" date="2023-07" db="EMBL/GenBank/DDBJ databases">
        <title>Genomic Encyclopedia of Type Strains, Phase IV (KMG-IV): sequencing the most valuable type-strain genomes for metagenomic binning, comparative biology and taxonomic classification.</title>
        <authorList>
            <person name="Goeker M."/>
        </authorList>
    </citation>
    <scope>NUCLEOTIDE SEQUENCE [LARGE SCALE GENOMIC DNA]</scope>
    <source>
        <strain evidence="1 2">DSM 15049</strain>
    </source>
</reference>
<dbReference type="Proteomes" id="UP001232584">
    <property type="component" value="Unassembled WGS sequence"/>
</dbReference>
<dbReference type="EMBL" id="JAUSWG010000004">
    <property type="protein sequence ID" value="MDQ0556248.1"/>
    <property type="molecule type" value="Genomic_DNA"/>
</dbReference>
<proteinExistence type="predicted"/>
<organism evidence="1 2">
    <name type="scientific">Paraclostridium ghonii</name>
    <dbReference type="NCBI Taxonomy" id="29358"/>
    <lineage>
        <taxon>Bacteria</taxon>
        <taxon>Bacillati</taxon>
        <taxon>Bacillota</taxon>
        <taxon>Clostridia</taxon>
        <taxon>Peptostreptococcales</taxon>
        <taxon>Peptostreptococcaceae</taxon>
        <taxon>Paraclostridium</taxon>
    </lineage>
</organism>
<keyword evidence="2" id="KW-1185">Reference proteome</keyword>
<protein>
    <submittedName>
        <fullName evidence="1">Uncharacterized protein</fullName>
    </submittedName>
</protein>
<sequence length="30" mass="3616">MIKDKWWTPALEIKENDYIELANGSYENIM</sequence>
<evidence type="ECO:0000313" key="2">
    <source>
        <dbReference type="Proteomes" id="UP001232584"/>
    </source>
</evidence>
<evidence type="ECO:0000313" key="1">
    <source>
        <dbReference type="EMBL" id="MDQ0556248.1"/>
    </source>
</evidence>